<dbReference type="Proteomes" id="UP000026961">
    <property type="component" value="Chromosome 7"/>
</dbReference>
<organism evidence="2">
    <name type="scientific">Oryza glumipatula</name>
    <dbReference type="NCBI Taxonomy" id="40148"/>
    <lineage>
        <taxon>Eukaryota</taxon>
        <taxon>Viridiplantae</taxon>
        <taxon>Streptophyta</taxon>
        <taxon>Embryophyta</taxon>
        <taxon>Tracheophyta</taxon>
        <taxon>Spermatophyta</taxon>
        <taxon>Magnoliopsida</taxon>
        <taxon>Liliopsida</taxon>
        <taxon>Poales</taxon>
        <taxon>Poaceae</taxon>
        <taxon>BOP clade</taxon>
        <taxon>Oryzoideae</taxon>
        <taxon>Oryzeae</taxon>
        <taxon>Oryzinae</taxon>
        <taxon>Oryza</taxon>
    </lineage>
</organism>
<dbReference type="HOGENOM" id="CLU_151553_0_0_1"/>
<reference evidence="2" key="1">
    <citation type="submission" date="2015-04" db="UniProtKB">
        <authorList>
            <consortium name="EnsemblPlants"/>
        </authorList>
    </citation>
    <scope>IDENTIFICATION</scope>
</reference>
<keyword evidence="3" id="KW-1185">Reference proteome</keyword>
<proteinExistence type="predicted"/>
<protein>
    <submittedName>
        <fullName evidence="2">Uncharacterized protein</fullName>
    </submittedName>
</protein>
<reference evidence="2" key="2">
    <citation type="submission" date="2018-05" db="EMBL/GenBank/DDBJ databases">
        <title>OgluRS3 (Oryza glumaepatula Reference Sequence Version 3).</title>
        <authorList>
            <person name="Zhang J."/>
            <person name="Kudrna D."/>
            <person name="Lee S."/>
            <person name="Talag J."/>
            <person name="Welchert J."/>
            <person name="Wing R.A."/>
        </authorList>
    </citation>
    <scope>NUCLEOTIDE SEQUENCE [LARGE SCALE GENOMIC DNA]</scope>
</reference>
<evidence type="ECO:0000313" key="2">
    <source>
        <dbReference type="EnsemblPlants" id="OGLUM07G09740.1"/>
    </source>
</evidence>
<accession>A0A0E0AI99</accession>
<sequence length="111" mass="12324">MTRSFRPELMSGYRPYPALYGDISIFGGGSSSVPNELRASQTDDAPQVTQPTQPEVGDLQENDNDLHKSNRERHEPNRLSLSGPRHATGARKKTTKKQAGTSRTMTDHDDE</sequence>
<evidence type="ECO:0000256" key="1">
    <source>
        <dbReference type="SAM" id="MobiDB-lite"/>
    </source>
</evidence>
<evidence type="ECO:0000313" key="3">
    <source>
        <dbReference type="Proteomes" id="UP000026961"/>
    </source>
</evidence>
<dbReference type="Gramene" id="OGLUM07G09740.1">
    <property type="protein sequence ID" value="OGLUM07G09740.1"/>
    <property type="gene ID" value="OGLUM07G09740"/>
</dbReference>
<name>A0A0E0AI99_9ORYZ</name>
<feature type="compositionally biased region" description="Basic and acidic residues" evidence="1">
    <location>
        <begin position="64"/>
        <end position="77"/>
    </location>
</feature>
<feature type="region of interest" description="Disordered" evidence="1">
    <location>
        <begin position="26"/>
        <end position="111"/>
    </location>
</feature>
<dbReference type="EnsemblPlants" id="OGLUM07G09740.1">
    <property type="protein sequence ID" value="OGLUM07G09740.1"/>
    <property type="gene ID" value="OGLUM07G09740"/>
</dbReference>
<dbReference type="AlphaFoldDB" id="A0A0E0AI99"/>
<feature type="compositionally biased region" description="Polar residues" evidence="1">
    <location>
        <begin position="38"/>
        <end position="53"/>
    </location>
</feature>